<dbReference type="GO" id="GO:0043197">
    <property type="term" value="C:dendritic spine"/>
    <property type="evidence" value="ECO:0007669"/>
    <property type="project" value="UniProtKB-SubCell"/>
</dbReference>
<dbReference type="InterPro" id="IPR037769">
    <property type="entry name" value="Abr/Bcr"/>
</dbReference>
<dbReference type="GO" id="GO:0005096">
    <property type="term" value="F:GTPase activator activity"/>
    <property type="evidence" value="ECO:0007669"/>
    <property type="project" value="UniProtKB-KW"/>
</dbReference>
<dbReference type="EMBL" id="CAAE01014608">
    <property type="protein sequence ID" value="CAG00729.1"/>
    <property type="molecule type" value="Genomic_DNA"/>
</dbReference>
<dbReference type="SMART" id="SM00325">
    <property type="entry name" value="RhoGEF"/>
    <property type="match status" value="1"/>
</dbReference>
<dbReference type="Gene3D" id="2.30.29.30">
    <property type="entry name" value="Pleckstrin-homology domain (PH domain)/Phosphotyrosine-binding domain (PTB)"/>
    <property type="match status" value="1"/>
</dbReference>
<dbReference type="InterPro" id="IPR011993">
    <property type="entry name" value="PH-like_dom_sf"/>
</dbReference>
<gene>
    <name evidence="9" type="ORF">GSTENG00019251001</name>
</gene>
<feature type="region of interest" description="Disordered" evidence="5">
    <location>
        <begin position="777"/>
        <end position="815"/>
    </location>
</feature>
<dbReference type="PROSITE" id="PS50004">
    <property type="entry name" value="C2"/>
    <property type="match status" value="1"/>
</dbReference>
<dbReference type="PANTHER" id="PTHR23182:SF6">
    <property type="entry name" value="ACTIVE BREAKPOINT CLUSTER REGION-RELATED PROTEIN-LIKE"/>
    <property type="match status" value="1"/>
</dbReference>
<comment type="caution">
    <text evidence="9">The sequence shown here is derived from an EMBL/GenBank/DDBJ whole genome shotgun (WGS) entry which is preliminary data.</text>
</comment>
<proteinExistence type="predicted"/>
<protein>
    <submittedName>
        <fullName evidence="9">(spotted green pufferfish) hypothetical protein</fullName>
    </submittedName>
</protein>
<dbReference type="KEGG" id="tng:GSTEN00019251G001"/>
<dbReference type="GO" id="GO:0007165">
    <property type="term" value="P:signal transduction"/>
    <property type="evidence" value="ECO:0007669"/>
    <property type="project" value="InterPro"/>
</dbReference>
<dbReference type="GO" id="GO:0030424">
    <property type="term" value="C:axon"/>
    <property type="evidence" value="ECO:0007669"/>
    <property type="project" value="UniProtKB-SubCell"/>
</dbReference>
<evidence type="ECO:0000256" key="1">
    <source>
        <dbReference type="ARBA" id="ARBA00004489"/>
    </source>
</evidence>
<dbReference type="InterPro" id="IPR000219">
    <property type="entry name" value="DH_dom"/>
</dbReference>
<dbReference type="CDD" id="cd00160">
    <property type="entry name" value="RhoGEF"/>
    <property type="match status" value="1"/>
</dbReference>
<dbReference type="GO" id="GO:0016020">
    <property type="term" value="C:membrane"/>
    <property type="evidence" value="ECO:0007669"/>
    <property type="project" value="TreeGrafter"/>
</dbReference>
<reference evidence="9" key="2">
    <citation type="submission" date="2004-02" db="EMBL/GenBank/DDBJ databases">
        <authorList>
            <consortium name="Genoscope"/>
            <consortium name="Whitehead Institute Centre for Genome Research"/>
        </authorList>
    </citation>
    <scope>NUCLEOTIDE SEQUENCE</scope>
</reference>
<dbReference type="InterPro" id="IPR008936">
    <property type="entry name" value="Rho_GTPase_activation_prot"/>
</dbReference>
<dbReference type="Gene3D" id="2.60.40.150">
    <property type="entry name" value="C2 domain"/>
    <property type="match status" value="1"/>
</dbReference>
<evidence type="ECO:0000256" key="3">
    <source>
        <dbReference type="ARBA" id="ARBA00022468"/>
    </source>
</evidence>
<keyword evidence="3" id="KW-0343">GTPase activation</keyword>
<dbReference type="SUPFAM" id="SSF50729">
    <property type="entry name" value="PH domain-like"/>
    <property type="match status" value="1"/>
</dbReference>
<name>Q4SF53_TETNG</name>
<evidence type="ECO:0000256" key="5">
    <source>
        <dbReference type="SAM" id="MobiDB-lite"/>
    </source>
</evidence>
<dbReference type="Pfam" id="PF00168">
    <property type="entry name" value="C2"/>
    <property type="match status" value="1"/>
</dbReference>
<dbReference type="Pfam" id="PF00620">
    <property type="entry name" value="RhoGAP"/>
    <property type="match status" value="1"/>
</dbReference>
<dbReference type="SUPFAM" id="SSF48065">
    <property type="entry name" value="DBL homology domain (DH-domain)"/>
    <property type="match status" value="1"/>
</dbReference>
<evidence type="ECO:0000259" key="8">
    <source>
        <dbReference type="PROSITE" id="PS50238"/>
    </source>
</evidence>
<dbReference type="Pfam" id="PF00621">
    <property type="entry name" value="RhoGEF"/>
    <property type="match status" value="1"/>
</dbReference>
<evidence type="ECO:0000256" key="2">
    <source>
        <dbReference type="ARBA" id="ARBA00004552"/>
    </source>
</evidence>
<dbReference type="Gene3D" id="1.10.555.10">
    <property type="entry name" value="Rho GTPase activation protein"/>
    <property type="match status" value="1"/>
</dbReference>
<dbReference type="PROSITE" id="PS50010">
    <property type="entry name" value="DH_2"/>
    <property type="match status" value="1"/>
</dbReference>
<dbReference type="SMART" id="SM00239">
    <property type="entry name" value="C2"/>
    <property type="match status" value="1"/>
</dbReference>
<sequence>MDVYQEAVDYLEYQQVPENVEEELHVEKVGIDYQALTWCCWMCVNQTFCSPEEMLQRRLVVLRGILRSEEVYLRQLDALLTPMKALWASAGTSQPVLSSQEVQTVFYQVPEIRDMHQSFSSGLKARLSGWDRTGSGSEEGEEKNHSGFDLIVGDLFLKMVNQLGLYGGFIGNYKEAVEVVRRCSQADVRFRTLAEVARAPPPCGAACPLLYQPLDRVTKTTLVLRDVLKATPDEHGDRVPLQEALRLSRSFLAGVNESSLSRREVTLSHAMVRHGPRFHLPPPERLKFCPVSPQTRRLVRDGFVVDASEGERSLRHLFLFTDLLLCTRFKHAARGKQDHYRFCWYLPLARLKLRWAAEPHPPDLRLHAIRSKMYLLRQQEAVGWSCTAAPPGYTHTRTHTHTHTRVLSVGDALVSLQTHLLLFSSLYDLEEWRAAIHQLTTDGGSAGIETVPPDLLTLTGSCVKLRMTQQPPLRSAGAAEDEDALCGTLGVAVHAARGLQQPACVYVCLEVDGYASHHQQAQTHSSVLGLNPHWDQELCFQVDGAQSLKVVCVSQGEGQQDDAVLAKTWVQVGGRFRPWPTDSGLTALLLQLDPKTIDEGWRRQTLSLGQVKLAVSLRFRPHLVGPPTLASQEQPVFGVPLEAVARQEGGLVPHVVRCCVEEVERRGMDEVGIYRVSGAAQDIGTLKATFHTSLREAVAGLRSAEVNVVSGLLKLYFRELPEPLVPTRLFHSLAQMLDIQEVETRLGSMVTILQSCPEPNRNTFLYLLHHLQRLGEAGHQQDVPDEPGNRVRPQPAASPCGWTGTGRRPRGHFPGGGGAGEAHLLVPHLYFWIKRLTFPPRLPGAGDFLVPAVPPPSGSSDVPAAGLR</sequence>
<dbReference type="SUPFAM" id="SSF49562">
    <property type="entry name" value="C2 domain (Calcium/lipid-binding domain, CaLB)"/>
    <property type="match status" value="1"/>
</dbReference>
<dbReference type="PANTHER" id="PTHR23182">
    <property type="entry name" value="BREAKPOINT CLUSTER REGION PROTEIN BCR"/>
    <property type="match status" value="1"/>
</dbReference>
<feature type="domain" description="DH" evidence="7">
    <location>
        <begin position="57"/>
        <end position="258"/>
    </location>
</feature>
<feature type="domain" description="Rho-GAP" evidence="8">
    <location>
        <begin position="639"/>
        <end position="837"/>
    </location>
</feature>
<reference evidence="9" key="1">
    <citation type="journal article" date="2004" name="Nature">
        <title>Genome duplication in the teleost fish Tetraodon nigroviridis reveals the early vertebrate proto-karyotype.</title>
        <authorList>
            <person name="Jaillon O."/>
            <person name="Aury J.-M."/>
            <person name="Brunet F."/>
            <person name="Petit J.-L."/>
            <person name="Stange-Thomann N."/>
            <person name="Mauceli E."/>
            <person name="Bouneau L."/>
            <person name="Fischer C."/>
            <person name="Ozouf-Costaz C."/>
            <person name="Bernot A."/>
            <person name="Nicaud S."/>
            <person name="Jaffe D."/>
            <person name="Fisher S."/>
            <person name="Lutfalla G."/>
            <person name="Dossat C."/>
            <person name="Segurens B."/>
            <person name="Dasilva C."/>
            <person name="Salanoubat M."/>
            <person name="Levy M."/>
            <person name="Boudet N."/>
            <person name="Castellano S."/>
            <person name="Anthouard V."/>
            <person name="Jubin C."/>
            <person name="Castelli V."/>
            <person name="Katinka M."/>
            <person name="Vacherie B."/>
            <person name="Biemont C."/>
            <person name="Skalli Z."/>
            <person name="Cattolico L."/>
            <person name="Poulain J."/>
            <person name="De Berardinis V."/>
            <person name="Cruaud C."/>
            <person name="Duprat S."/>
            <person name="Brottier P."/>
            <person name="Coutanceau J.-P."/>
            <person name="Gouzy J."/>
            <person name="Parra G."/>
            <person name="Lardier G."/>
            <person name="Chapple C."/>
            <person name="McKernan K.J."/>
            <person name="McEwan P."/>
            <person name="Bosak S."/>
            <person name="Kellis M."/>
            <person name="Volff J.-N."/>
            <person name="Guigo R."/>
            <person name="Zody M.C."/>
            <person name="Mesirov J."/>
            <person name="Lindblad-Toh K."/>
            <person name="Birren B."/>
            <person name="Nusbaum C."/>
            <person name="Kahn D."/>
            <person name="Robinson-Rechavi M."/>
            <person name="Laudet V."/>
            <person name="Schachter V."/>
            <person name="Quetier F."/>
            <person name="Saurin W."/>
            <person name="Scarpelli C."/>
            <person name="Wincker P."/>
            <person name="Lander E.S."/>
            <person name="Weissenbach J."/>
            <person name="Roest Crollius H."/>
        </authorList>
    </citation>
    <scope>NUCLEOTIDE SEQUENCE [LARGE SCALE GENOMIC DNA]</scope>
</reference>
<evidence type="ECO:0000259" key="7">
    <source>
        <dbReference type="PROSITE" id="PS50010"/>
    </source>
</evidence>
<feature type="domain" description="C2" evidence="6">
    <location>
        <begin position="470"/>
        <end position="589"/>
    </location>
</feature>
<dbReference type="InterPro" id="IPR000008">
    <property type="entry name" value="C2_dom"/>
</dbReference>
<dbReference type="OrthoDB" id="2155291at2759"/>
<dbReference type="InterPro" id="IPR035892">
    <property type="entry name" value="C2_domain_sf"/>
</dbReference>
<accession>Q4SF53</accession>
<dbReference type="GO" id="GO:0005085">
    <property type="term" value="F:guanyl-nucleotide exchange factor activity"/>
    <property type="evidence" value="ECO:0007669"/>
    <property type="project" value="UniProtKB-KW"/>
</dbReference>
<evidence type="ECO:0000259" key="6">
    <source>
        <dbReference type="PROSITE" id="PS50004"/>
    </source>
</evidence>
<dbReference type="SUPFAM" id="SSF48350">
    <property type="entry name" value="GTPase activation domain, GAP"/>
    <property type="match status" value="1"/>
</dbReference>
<evidence type="ECO:0000256" key="4">
    <source>
        <dbReference type="ARBA" id="ARBA00022658"/>
    </source>
</evidence>
<comment type="subcellular location">
    <subcellularLocation>
        <location evidence="1">Cell projection</location>
        <location evidence="1">Axon</location>
    </subcellularLocation>
    <subcellularLocation>
        <location evidence="2">Cell projection</location>
        <location evidence="2">Dendritic spine</location>
    </subcellularLocation>
</comment>
<dbReference type="InterPro" id="IPR035899">
    <property type="entry name" value="DBL_dom_sf"/>
</dbReference>
<keyword evidence="4" id="KW-0344">Guanine-nucleotide releasing factor</keyword>
<dbReference type="AlphaFoldDB" id="Q4SF53"/>
<dbReference type="Gene3D" id="1.20.900.10">
    <property type="entry name" value="Dbl homology (DH) domain"/>
    <property type="match status" value="1"/>
</dbReference>
<organism evidence="9">
    <name type="scientific">Tetraodon nigroviridis</name>
    <name type="common">Spotted green pufferfish</name>
    <name type="synonym">Chelonodon nigroviridis</name>
    <dbReference type="NCBI Taxonomy" id="99883"/>
    <lineage>
        <taxon>Eukaryota</taxon>
        <taxon>Metazoa</taxon>
        <taxon>Chordata</taxon>
        <taxon>Craniata</taxon>
        <taxon>Vertebrata</taxon>
        <taxon>Euteleostomi</taxon>
        <taxon>Actinopterygii</taxon>
        <taxon>Neopterygii</taxon>
        <taxon>Teleostei</taxon>
        <taxon>Neoteleostei</taxon>
        <taxon>Acanthomorphata</taxon>
        <taxon>Eupercaria</taxon>
        <taxon>Tetraodontiformes</taxon>
        <taxon>Tetradontoidea</taxon>
        <taxon>Tetraodontidae</taxon>
        <taxon>Tetraodon</taxon>
    </lineage>
</organism>
<evidence type="ECO:0000313" key="9">
    <source>
        <dbReference type="EMBL" id="CAG00729.1"/>
    </source>
</evidence>
<dbReference type="PROSITE" id="PS50238">
    <property type="entry name" value="RHOGAP"/>
    <property type="match status" value="1"/>
</dbReference>
<dbReference type="SMART" id="SM00324">
    <property type="entry name" value="RhoGAP"/>
    <property type="match status" value="1"/>
</dbReference>
<dbReference type="InterPro" id="IPR000198">
    <property type="entry name" value="RhoGAP_dom"/>
</dbReference>